<evidence type="ECO:0000313" key="2">
    <source>
        <dbReference type="Proteomes" id="UP000054477"/>
    </source>
</evidence>
<dbReference type="HOGENOM" id="CLU_162828_1_0_1"/>
<dbReference type="Proteomes" id="UP000054477">
    <property type="component" value="Unassembled WGS sequence"/>
</dbReference>
<accession>A0A0C9WHF2</accession>
<feature type="non-terminal residue" evidence="1">
    <location>
        <position position="1"/>
    </location>
</feature>
<gene>
    <name evidence="1" type="ORF">K443DRAFT_64557</name>
</gene>
<feature type="non-terminal residue" evidence="1">
    <location>
        <position position="68"/>
    </location>
</feature>
<proteinExistence type="predicted"/>
<organism evidence="1 2">
    <name type="scientific">Laccaria amethystina LaAM-08-1</name>
    <dbReference type="NCBI Taxonomy" id="1095629"/>
    <lineage>
        <taxon>Eukaryota</taxon>
        <taxon>Fungi</taxon>
        <taxon>Dikarya</taxon>
        <taxon>Basidiomycota</taxon>
        <taxon>Agaricomycotina</taxon>
        <taxon>Agaricomycetes</taxon>
        <taxon>Agaricomycetidae</taxon>
        <taxon>Agaricales</taxon>
        <taxon>Agaricineae</taxon>
        <taxon>Hydnangiaceae</taxon>
        <taxon>Laccaria</taxon>
    </lineage>
</organism>
<evidence type="ECO:0000313" key="1">
    <source>
        <dbReference type="EMBL" id="KIJ91089.1"/>
    </source>
</evidence>
<keyword evidence="2" id="KW-1185">Reference proteome</keyword>
<reference evidence="1 2" key="1">
    <citation type="submission" date="2014-04" db="EMBL/GenBank/DDBJ databases">
        <authorList>
            <consortium name="DOE Joint Genome Institute"/>
            <person name="Kuo A."/>
            <person name="Kohler A."/>
            <person name="Nagy L.G."/>
            <person name="Floudas D."/>
            <person name="Copeland A."/>
            <person name="Barry K.W."/>
            <person name="Cichocki N."/>
            <person name="Veneault-Fourrey C."/>
            <person name="LaButti K."/>
            <person name="Lindquist E.A."/>
            <person name="Lipzen A."/>
            <person name="Lundell T."/>
            <person name="Morin E."/>
            <person name="Murat C."/>
            <person name="Sun H."/>
            <person name="Tunlid A."/>
            <person name="Henrissat B."/>
            <person name="Grigoriev I.V."/>
            <person name="Hibbett D.S."/>
            <person name="Martin F."/>
            <person name="Nordberg H.P."/>
            <person name="Cantor M.N."/>
            <person name="Hua S.X."/>
        </authorList>
    </citation>
    <scope>NUCLEOTIDE SEQUENCE [LARGE SCALE GENOMIC DNA]</scope>
    <source>
        <strain evidence="1 2">LaAM-08-1</strain>
    </source>
</reference>
<dbReference type="AlphaFoldDB" id="A0A0C9WHF2"/>
<reference evidence="2" key="2">
    <citation type="submission" date="2015-01" db="EMBL/GenBank/DDBJ databases">
        <title>Evolutionary Origins and Diversification of the Mycorrhizal Mutualists.</title>
        <authorList>
            <consortium name="DOE Joint Genome Institute"/>
            <consortium name="Mycorrhizal Genomics Consortium"/>
            <person name="Kohler A."/>
            <person name="Kuo A."/>
            <person name="Nagy L.G."/>
            <person name="Floudas D."/>
            <person name="Copeland A."/>
            <person name="Barry K.W."/>
            <person name="Cichocki N."/>
            <person name="Veneault-Fourrey C."/>
            <person name="LaButti K."/>
            <person name="Lindquist E.A."/>
            <person name="Lipzen A."/>
            <person name="Lundell T."/>
            <person name="Morin E."/>
            <person name="Murat C."/>
            <person name="Riley R."/>
            <person name="Ohm R."/>
            <person name="Sun H."/>
            <person name="Tunlid A."/>
            <person name="Henrissat B."/>
            <person name="Grigoriev I.V."/>
            <person name="Hibbett D.S."/>
            <person name="Martin F."/>
        </authorList>
    </citation>
    <scope>NUCLEOTIDE SEQUENCE [LARGE SCALE GENOMIC DNA]</scope>
    <source>
        <strain evidence="2">LaAM-08-1</strain>
    </source>
</reference>
<name>A0A0C9WHF2_9AGAR</name>
<sequence>SILLWFVSHERGLVWIPARSPNMLHKTVYEMVEFLWSTLLWFVLHGRGLIRIPTSSLTTLHKTIYKMV</sequence>
<protein>
    <submittedName>
        <fullName evidence="1">Unplaced genomic scaffold K443scaffold_522, whole genome shotgun sequence</fullName>
    </submittedName>
</protein>
<dbReference type="EMBL" id="KN839057">
    <property type="protein sequence ID" value="KIJ91089.1"/>
    <property type="molecule type" value="Genomic_DNA"/>
</dbReference>